<dbReference type="EMBL" id="LYRP01000033">
    <property type="protein sequence ID" value="OAT76019.1"/>
    <property type="molecule type" value="Genomic_DNA"/>
</dbReference>
<dbReference type="Proteomes" id="UP000078225">
    <property type="component" value="Unassembled WGS sequence"/>
</dbReference>
<evidence type="ECO:0000313" key="4">
    <source>
        <dbReference type="Proteomes" id="UP000078225"/>
    </source>
</evidence>
<dbReference type="GO" id="GO:0015627">
    <property type="term" value="C:type II protein secretion system complex"/>
    <property type="evidence" value="ECO:0007669"/>
    <property type="project" value="TreeGrafter"/>
</dbReference>
<dbReference type="NCBIfam" id="TIGR00426">
    <property type="entry name" value="competence protein ComEA helix-hairpin-helix repeat region"/>
    <property type="match status" value="1"/>
</dbReference>
<feature type="domain" description="Helix-hairpin-helix DNA-binding motif class 1" evidence="2">
    <location>
        <begin position="50"/>
        <end position="69"/>
    </location>
</feature>
<protein>
    <recommendedName>
        <fullName evidence="2">Helix-hairpin-helix DNA-binding motif class 1 domain-containing protein</fullName>
    </recommendedName>
</protein>
<proteinExistence type="predicted"/>
<comment type="caution">
    <text evidence="3">The sequence shown here is derived from an EMBL/GenBank/DDBJ whole genome shotgun (WGS) entry which is preliminary data.</text>
</comment>
<dbReference type="PANTHER" id="PTHR21180">
    <property type="entry name" value="ENDONUCLEASE/EXONUCLEASE/PHOSPHATASE FAMILY DOMAIN-CONTAINING PROTEIN 1"/>
    <property type="match status" value="1"/>
</dbReference>
<dbReference type="OrthoDB" id="7510573at2"/>
<organism evidence="3 4">
    <name type="scientific">Mangrovibacter phragmitis</name>
    <dbReference type="NCBI Taxonomy" id="1691903"/>
    <lineage>
        <taxon>Bacteria</taxon>
        <taxon>Pseudomonadati</taxon>
        <taxon>Pseudomonadota</taxon>
        <taxon>Gammaproteobacteria</taxon>
        <taxon>Enterobacterales</taxon>
        <taxon>Enterobacteriaceae</taxon>
        <taxon>Mangrovibacter</taxon>
    </lineage>
</organism>
<dbReference type="Pfam" id="PF12836">
    <property type="entry name" value="HHH_3"/>
    <property type="match status" value="1"/>
</dbReference>
<dbReference type="InterPro" id="IPR051675">
    <property type="entry name" value="Endo/Exo/Phosphatase_dom_1"/>
</dbReference>
<feature type="signal peptide" evidence="1">
    <location>
        <begin position="1"/>
        <end position="25"/>
    </location>
</feature>
<dbReference type="GO" id="GO:0003677">
    <property type="term" value="F:DNA binding"/>
    <property type="evidence" value="ECO:0007669"/>
    <property type="project" value="InterPro"/>
</dbReference>
<dbReference type="STRING" id="1691903.A9B99_11205"/>
<dbReference type="Gene3D" id="1.10.150.280">
    <property type="entry name" value="AF1531-like domain"/>
    <property type="match status" value="1"/>
</dbReference>
<evidence type="ECO:0000259" key="2">
    <source>
        <dbReference type="SMART" id="SM00278"/>
    </source>
</evidence>
<dbReference type="RefSeq" id="WP_064599268.1">
    <property type="nucleotide sequence ID" value="NZ_LYRP01000033.1"/>
</dbReference>
<dbReference type="SMART" id="SM00278">
    <property type="entry name" value="HhH1"/>
    <property type="match status" value="2"/>
</dbReference>
<sequence>MKTSFKSAAFVLALGMGVGIAPTWAQPEPPVQAAVSTAEKVSINQASAQELASAMSGIGLKKAQAIVEWREQYGAFSSVDELSDVPGIGHSLVERNIDRITL</sequence>
<dbReference type="InterPro" id="IPR010994">
    <property type="entry name" value="RuvA_2-like"/>
</dbReference>
<name>A0A1B7L0U7_9ENTR</name>
<feature type="domain" description="Helix-hairpin-helix DNA-binding motif class 1" evidence="2">
    <location>
        <begin position="80"/>
        <end position="99"/>
    </location>
</feature>
<gene>
    <name evidence="3" type="ORF">A9B99_11205</name>
</gene>
<evidence type="ECO:0000313" key="3">
    <source>
        <dbReference type="EMBL" id="OAT76019.1"/>
    </source>
</evidence>
<dbReference type="InterPro" id="IPR004509">
    <property type="entry name" value="Competence_ComEA_HhH"/>
</dbReference>
<keyword evidence="1" id="KW-0732">Signal</keyword>
<accession>A0A1B7L0U7</accession>
<dbReference type="GO" id="GO:0015628">
    <property type="term" value="P:protein secretion by the type II secretion system"/>
    <property type="evidence" value="ECO:0007669"/>
    <property type="project" value="TreeGrafter"/>
</dbReference>
<feature type="chain" id="PRO_5008596578" description="Helix-hairpin-helix DNA-binding motif class 1 domain-containing protein" evidence="1">
    <location>
        <begin position="26"/>
        <end position="102"/>
    </location>
</feature>
<dbReference type="PANTHER" id="PTHR21180:SF32">
    <property type="entry name" value="ENDONUCLEASE_EXONUCLEASE_PHOSPHATASE FAMILY DOMAIN-CONTAINING PROTEIN 1"/>
    <property type="match status" value="1"/>
</dbReference>
<dbReference type="InterPro" id="IPR003583">
    <property type="entry name" value="Hlx-hairpin-Hlx_DNA-bd_motif"/>
</dbReference>
<reference evidence="4" key="1">
    <citation type="submission" date="2016-05" db="EMBL/GenBank/DDBJ databases">
        <authorList>
            <person name="Behera P."/>
            <person name="Vaishampayan P."/>
            <person name="Singh N."/>
            <person name="Raina V."/>
            <person name="Suar M."/>
            <person name="Pattnaik A."/>
            <person name="Rastogi G."/>
        </authorList>
    </citation>
    <scope>NUCLEOTIDE SEQUENCE [LARGE SCALE GENOMIC DNA]</scope>
    <source>
        <strain evidence="4">MP23</strain>
    </source>
</reference>
<evidence type="ECO:0000256" key="1">
    <source>
        <dbReference type="SAM" id="SignalP"/>
    </source>
</evidence>
<dbReference type="AlphaFoldDB" id="A0A1B7L0U7"/>
<dbReference type="SUPFAM" id="SSF47781">
    <property type="entry name" value="RuvA domain 2-like"/>
    <property type="match status" value="1"/>
</dbReference>
<dbReference type="GO" id="GO:0006281">
    <property type="term" value="P:DNA repair"/>
    <property type="evidence" value="ECO:0007669"/>
    <property type="project" value="InterPro"/>
</dbReference>
<keyword evidence="4" id="KW-1185">Reference proteome</keyword>